<dbReference type="AlphaFoldDB" id="A0AAV4UUM6"/>
<evidence type="ECO:0000313" key="2">
    <source>
        <dbReference type="Proteomes" id="UP001054837"/>
    </source>
</evidence>
<protein>
    <submittedName>
        <fullName evidence="1">Uncharacterized protein</fullName>
    </submittedName>
</protein>
<comment type="caution">
    <text evidence="1">The sequence shown here is derived from an EMBL/GenBank/DDBJ whole genome shotgun (WGS) entry which is preliminary data.</text>
</comment>
<evidence type="ECO:0000313" key="1">
    <source>
        <dbReference type="EMBL" id="GIY61433.1"/>
    </source>
</evidence>
<name>A0AAV4UUM6_9ARAC</name>
<dbReference type="Proteomes" id="UP001054837">
    <property type="component" value="Unassembled WGS sequence"/>
</dbReference>
<dbReference type="EMBL" id="BPLQ01011939">
    <property type="protein sequence ID" value="GIY61433.1"/>
    <property type="molecule type" value="Genomic_DNA"/>
</dbReference>
<keyword evidence="2" id="KW-1185">Reference proteome</keyword>
<proteinExistence type="predicted"/>
<organism evidence="1 2">
    <name type="scientific">Caerostris darwini</name>
    <dbReference type="NCBI Taxonomy" id="1538125"/>
    <lineage>
        <taxon>Eukaryota</taxon>
        <taxon>Metazoa</taxon>
        <taxon>Ecdysozoa</taxon>
        <taxon>Arthropoda</taxon>
        <taxon>Chelicerata</taxon>
        <taxon>Arachnida</taxon>
        <taxon>Araneae</taxon>
        <taxon>Araneomorphae</taxon>
        <taxon>Entelegynae</taxon>
        <taxon>Araneoidea</taxon>
        <taxon>Araneidae</taxon>
        <taxon>Caerostris</taxon>
    </lineage>
</organism>
<sequence length="105" mass="12135">MQAAREVLFPKSYSPSCQGQLLHSKKFMFSTLTDVSGTLGDRTEVHQTGEGHGQHVRYLTNGRIRKKKWDVFKNIDGQRNFYFPGSSPIDFIIAAYQYRDRLLLH</sequence>
<reference evidence="1 2" key="1">
    <citation type="submission" date="2021-06" db="EMBL/GenBank/DDBJ databases">
        <title>Caerostris darwini draft genome.</title>
        <authorList>
            <person name="Kono N."/>
            <person name="Arakawa K."/>
        </authorList>
    </citation>
    <scope>NUCLEOTIDE SEQUENCE [LARGE SCALE GENOMIC DNA]</scope>
</reference>
<gene>
    <name evidence="1" type="ORF">CDAR_541981</name>
</gene>
<accession>A0AAV4UUM6</accession>